<sequence length="80" mass="9086">MATTMRLSRTQSSAFVNPSLHLRMFGLRNPMVAWAIAHEAYPDEDRPPTMRDVGDAESLAVARRMGIQLSARPQDQYHEM</sequence>
<dbReference type="AlphaFoldDB" id="A0A0F9H391"/>
<comment type="caution">
    <text evidence="1">The sequence shown here is derived from an EMBL/GenBank/DDBJ whole genome shotgun (WGS) entry which is preliminary data.</text>
</comment>
<organism evidence="1">
    <name type="scientific">marine sediment metagenome</name>
    <dbReference type="NCBI Taxonomy" id="412755"/>
    <lineage>
        <taxon>unclassified sequences</taxon>
        <taxon>metagenomes</taxon>
        <taxon>ecological metagenomes</taxon>
    </lineage>
</organism>
<accession>A0A0F9H391</accession>
<dbReference type="EMBL" id="LAZR01018170">
    <property type="protein sequence ID" value="KKL97426.1"/>
    <property type="molecule type" value="Genomic_DNA"/>
</dbReference>
<evidence type="ECO:0000313" key="1">
    <source>
        <dbReference type="EMBL" id="KKL97426.1"/>
    </source>
</evidence>
<proteinExistence type="predicted"/>
<reference evidence="1" key="1">
    <citation type="journal article" date="2015" name="Nature">
        <title>Complex archaea that bridge the gap between prokaryotes and eukaryotes.</title>
        <authorList>
            <person name="Spang A."/>
            <person name="Saw J.H."/>
            <person name="Jorgensen S.L."/>
            <person name="Zaremba-Niedzwiedzka K."/>
            <person name="Martijn J."/>
            <person name="Lind A.E."/>
            <person name="van Eijk R."/>
            <person name="Schleper C."/>
            <person name="Guy L."/>
            <person name="Ettema T.J."/>
        </authorList>
    </citation>
    <scope>NUCLEOTIDE SEQUENCE</scope>
</reference>
<protein>
    <submittedName>
        <fullName evidence="1">Uncharacterized protein</fullName>
    </submittedName>
</protein>
<name>A0A0F9H391_9ZZZZ</name>
<gene>
    <name evidence="1" type="ORF">LCGC14_1834590</name>
</gene>